<dbReference type="AlphaFoldDB" id="A0A381WER2"/>
<dbReference type="SUPFAM" id="SSF51735">
    <property type="entry name" value="NAD(P)-binding Rossmann-fold domains"/>
    <property type="match status" value="1"/>
</dbReference>
<dbReference type="InterPro" id="IPR036291">
    <property type="entry name" value="NAD(P)-bd_dom_sf"/>
</dbReference>
<protein>
    <recommendedName>
        <fullName evidence="3">Ketoreductase domain-containing protein</fullName>
    </recommendedName>
</protein>
<dbReference type="InterPro" id="IPR020904">
    <property type="entry name" value="Sc_DH/Rdtase_CS"/>
</dbReference>
<dbReference type="SMART" id="SM00822">
    <property type="entry name" value="PKS_KR"/>
    <property type="match status" value="1"/>
</dbReference>
<dbReference type="CDD" id="cd05233">
    <property type="entry name" value="SDR_c"/>
    <property type="match status" value="1"/>
</dbReference>
<dbReference type="PRINTS" id="PR00081">
    <property type="entry name" value="GDHRDH"/>
</dbReference>
<dbReference type="Pfam" id="PF00106">
    <property type="entry name" value="adh_short"/>
    <property type="match status" value="1"/>
</dbReference>
<dbReference type="InterPro" id="IPR057326">
    <property type="entry name" value="KR_dom"/>
</dbReference>
<evidence type="ECO:0000313" key="4">
    <source>
        <dbReference type="EMBL" id="SVA50954.1"/>
    </source>
</evidence>
<name>A0A381WER2_9ZZZZ</name>
<dbReference type="EMBL" id="UINC01011565">
    <property type="protein sequence ID" value="SVA50954.1"/>
    <property type="molecule type" value="Genomic_DNA"/>
</dbReference>
<dbReference type="GO" id="GO:0016491">
    <property type="term" value="F:oxidoreductase activity"/>
    <property type="evidence" value="ECO:0007669"/>
    <property type="project" value="UniProtKB-KW"/>
</dbReference>
<dbReference type="Gene3D" id="3.40.50.720">
    <property type="entry name" value="NAD(P)-binding Rossmann-like Domain"/>
    <property type="match status" value="1"/>
</dbReference>
<dbReference type="PANTHER" id="PTHR44196">
    <property type="entry name" value="DEHYDROGENASE/REDUCTASE SDR FAMILY MEMBER 7B"/>
    <property type="match status" value="1"/>
</dbReference>
<reference evidence="4" key="1">
    <citation type="submission" date="2018-05" db="EMBL/GenBank/DDBJ databases">
        <authorList>
            <person name="Lanie J.A."/>
            <person name="Ng W.-L."/>
            <person name="Kazmierczak K.M."/>
            <person name="Andrzejewski T.M."/>
            <person name="Davidsen T.M."/>
            <person name="Wayne K.J."/>
            <person name="Tettelin H."/>
            <person name="Glass J.I."/>
            <person name="Rusch D."/>
            <person name="Podicherti R."/>
            <person name="Tsui H.-C.T."/>
            <person name="Winkler M.E."/>
        </authorList>
    </citation>
    <scope>NUCLEOTIDE SEQUENCE</scope>
</reference>
<dbReference type="GO" id="GO:0016020">
    <property type="term" value="C:membrane"/>
    <property type="evidence" value="ECO:0007669"/>
    <property type="project" value="TreeGrafter"/>
</dbReference>
<evidence type="ECO:0000256" key="2">
    <source>
        <dbReference type="ARBA" id="ARBA00023002"/>
    </source>
</evidence>
<dbReference type="InterPro" id="IPR002347">
    <property type="entry name" value="SDR_fam"/>
</dbReference>
<evidence type="ECO:0000259" key="3">
    <source>
        <dbReference type="SMART" id="SM00822"/>
    </source>
</evidence>
<proteinExistence type="inferred from homology"/>
<comment type="similarity">
    <text evidence="1">Belongs to the short-chain dehydrogenases/reductases (SDR) family.</text>
</comment>
<feature type="non-terminal residue" evidence="4">
    <location>
        <position position="1"/>
    </location>
</feature>
<gene>
    <name evidence="4" type="ORF">METZ01_LOCUS103808</name>
</gene>
<dbReference type="PROSITE" id="PS00061">
    <property type="entry name" value="ADH_SHORT"/>
    <property type="match status" value="1"/>
</dbReference>
<evidence type="ECO:0000256" key="1">
    <source>
        <dbReference type="ARBA" id="ARBA00006484"/>
    </source>
</evidence>
<organism evidence="4">
    <name type="scientific">marine metagenome</name>
    <dbReference type="NCBI Taxonomy" id="408172"/>
    <lineage>
        <taxon>unclassified sequences</taxon>
        <taxon>metagenomes</taxon>
        <taxon>ecological metagenomes</taxon>
    </lineage>
</organism>
<sequence>GARVLVTGGSGGIGSALARAYAAAGAKVVVSARSGGKLADLADEIGGAFHVADLADTAVVEYLVEEVEAAHGPVDVLVSNAGIETVDPVATIDPETVRTAVRINLEAPMVLTRKVLPGMLERGRGHLVFTSSLAGTAGFPGMGPYCATKAGLNNFVSVLRIELKDTPIRTTLVAPGPVDTRMWDAVVEASPSVQRTVRRLGLLRLLPVLSPERLAARVVAATRVGRRHVRHPRRLALNFLLGEAPRRITEATLAGVRIDPLDRPA</sequence>
<dbReference type="PRINTS" id="PR00080">
    <property type="entry name" value="SDRFAMILY"/>
</dbReference>
<feature type="domain" description="Ketoreductase" evidence="3">
    <location>
        <begin position="2"/>
        <end position="181"/>
    </location>
</feature>
<accession>A0A381WER2</accession>
<dbReference type="PANTHER" id="PTHR44196:SF1">
    <property type="entry name" value="DEHYDROGENASE_REDUCTASE SDR FAMILY MEMBER 7B"/>
    <property type="match status" value="1"/>
</dbReference>
<keyword evidence="2" id="KW-0560">Oxidoreductase</keyword>